<comment type="function">
    <text evidence="1">DNA-dependent ATPase that plays important roles in cellular responses to stalled DNA replication processes.</text>
</comment>
<dbReference type="Pfam" id="PF16193">
    <property type="entry name" value="AAA_assoc_2"/>
    <property type="match status" value="1"/>
</dbReference>
<dbReference type="CDD" id="cd00009">
    <property type="entry name" value="AAA"/>
    <property type="match status" value="1"/>
</dbReference>
<evidence type="ECO:0000259" key="7">
    <source>
        <dbReference type="SMART" id="SM00382"/>
    </source>
</evidence>
<dbReference type="GO" id="GO:0017116">
    <property type="term" value="F:single-stranded DNA helicase activity"/>
    <property type="evidence" value="ECO:0007669"/>
    <property type="project" value="TreeGrafter"/>
</dbReference>
<comment type="similarity">
    <text evidence="2">Belongs to the AAA ATPase family. RarA/MGS1/WRNIP1 subfamily.</text>
</comment>
<dbReference type="FunFam" id="3.40.50.300:FF:000137">
    <property type="entry name" value="Replication-associated recombination protein A"/>
    <property type="match status" value="1"/>
</dbReference>
<dbReference type="InterPro" id="IPR027417">
    <property type="entry name" value="P-loop_NTPase"/>
</dbReference>
<comment type="caution">
    <text evidence="8">The sequence shown here is derived from an EMBL/GenBank/DDBJ whole genome shotgun (WGS) entry which is preliminary data.</text>
</comment>
<evidence type="ECO:0000313" key="8">
    <source>
        <dbReference type="EMBL" id="KID56939.1"/>
    </source>
</evidence>
<dbReference type="InterPro" id="IPR008824">
    <property type="entry name" value="RuvB-like_N"/>
</dbReference>
<dbReference type="Gene3D" id="1.20.272.10">
    <property type="match status" value="1"/>
</dbReference>
<proteinExistence type="inferred from homology"/>
<evidence type="ECO:0000256" key="5">
    <source>
        <dbReference type="ARBA" id="ARBA00022741"/>
    </source>
</evidence>
<keyword evidence="5" id="KW-0547">Nucleotide-binding</keyword>
<dbReference type="PANTHER" id="PTHR13779:SF7">
    <property type="entry name" value="ATPASE WRNIP1"/>
    <property type="match status" value="1"/>
</dbReference>
<dbReference type="EMBL" id="JWIC01000006">
    <property type="protein sequence ID" value="KID56939.1"/>
    <property type="molecule type" value="Genomic_DNA"/>
</dbReference>
<dbReference type="Proteomes" id="UP000031327">
    <property type="component" value="Unassembled WGS sequence"/>
</dbReference>
<reference evidence="8 9" key="1">
    <citation type="submission" date="2014-12" db="EMBL/GenBank/DDBJ databases">
        <title>Draft Genome Sequence of Pseudoalteromonas luteoviolacea HI1.</title>
        <authorList>
            <person name="Asahina A.Y."/>
            <person name="Hadfield M.G."/>
        </authorList>
    </citation>
    <scope>NUCLEOTIDE SEQUENCE [LARGE SCALE GENOMIC DNA]</scope>
    <source>
        <strain evidence="8 9">HI1</strain>
    </source>
</reference>
<dbReference type="InterPro" id="IPR003593">
    <property type="entry name" value="AAA+_ATPase"/>
</dbReference>
<dbReference type="Gene3D" id="1.10.3710.10">
    <property type="entry name" value="DNA polymerase III clamp loader subunits, C-terminal domain"/>
    <property type="match status" value="1"/>
</dbReference>
<evidence type="ECO:0000256" key="1">
    <source>
        <dbReference type="ARBA" id="ARBA00002393"/>
    </source>
</evidence>
<dbReference type="InterPro" id="IPR021886">
    <property type="entry name" value="MgsA_C"/>
</dbReference>
<gene>
    <name evidence="8" type="ORF">JF50_13735</name>
</gene>
<dbReference type="OrthoDB" id="9778364at2"/>
<dbReference type="AlphaFoldDB" id="A0A0C1MIW7"/>
<evidence type="ECO:0000256" key="6">
    <source>
        <dbReference type="ARBA" id="ARBA00022840"/>
    </source>
</evidence>
<dbReference type="GO" id="GO:0006261">
    <property type="term" value="P:DNA-templated DNA replication"/>
    <property type="evidence" value="ECO:0007669"/>
    <property type="project" value="TreeGrafter"/>
</dbReference>
<dbReference type="PANTHER" id="PTHR13779">
    <property type="entry name" value="WERNER HELICASE-INTERACTING PROTEIN 1 FAMILY MEMBER"/>
    <property type="match status" value="1"/>
</dbReference>
<dbReference type="CDD" id="cd18139">
    <property type="entry name" value="HLD_clamp_RarA"/>
    <property type="match status" value="1"/>
</dbReference>
<name>A0A0C1MIW7_9GAMM</name>
<dbReference type="GO" id="GO:0009378">
    <property type="term" value="F:four-way junction helicase activity"/>
    <property type="evidence" value="ECO:0007669"/>
    <property type="project" value="InterPro"/>
</dbReference>
<dbReference type="GO" id="GO:0003677">
    <property type="term" value="F:DNA binding"/>
    <property type="evidence" value="ECO:0007669"/>
    <property type="project" value="InterPro"/>
</dbReference>
<evidence type="ECO:0000256" key="3">
    <source>
        <dbReference type="ARBA" id="ARBA00020776"/>
    </source>
</evidence>
<evidence type="ECO:0000313" key="9">
    <source>
        <dbReference type="Proteomes" id="UP000031327"/>
    </source>
</evidence>
<dbReference type="Gene3D" id="3.40.50.300">
    <property type="entry name" value="P-loop containing nucleotide triphosphate hydrolases"/>
    <property type="match status" value="1"/>
</dbReference>
<organism evidence="8 9">
    <name type="scientific">Pseudoalteromonas luteoviolacea</name>
    <dbReference type="NCBI Taxonomy" id="43657"/>
    <lineage>
        <taxon>Bacteria</taxon>
        <taxon>Pseudomonadati</taxon>
        <taxon>Pseudomonadota</taxon>
        <taxon>Gammaproteobacteria</taxon>
        <taxon>Alteromonadales</taxon>
        <taxon>Pseudoalteromonadaceae</taxon>
        <taxon>Pseudoalteromonas</taxon>
    </lineage>
</organism>
<dbReference type="InterPro" id="IPR051314">
    <property type="entry name" value="AAA_ATPase_RarA/MGS1/WRNIP1"/>
</dbReference>
<dbReference type="Pfam" id="PF12002">
    <property type="entry name" value="MgsA_C"/>
    <property type="match status" value="1"/>
</dbReference>
<dbReference type="SUPFAM" id="SSF52540">
    <property type="entry name" value="P-loop containing nucleoside triphosphate hydrolases"/>
    <property type="match status" value="1"/>
</dbReference>
<dbReference type="FunFam" id="1.20.272.10:FF:000001">
    <property type="entry name" value="Putative AAA family ATPase"/>
    <property type="match status" value="1"/>
</dbReference>
<evidence type="ECO:0000256" key="2">
    <source>
        <dbReference type="ARBA" id="ARBA00008959"/>
    </source>
</evidence>
<dbReference type="FunFam" id="1.10.3710.10:FF:000001">
    <property type="entry name" value="Replication-associated recombination protein A"/>
    <property type="match status" value="1"/>
</dbReference>
<feature type="domain" description="AAA+ ATPase" evidence="7">
    <location>
        <begin position="48"/>
        <end position="165"/>
    </location>
</feature>
<dbReference type="SMART" id="SM00382">
    <property type="entry name" value="AAA"/>
    <property type="match status" value="1"/>
</dbReference>
<dbReference type="Pfam" id="PF05496">
    <property type="entry name" value="RuvB_N"/>
    <property type="match status" value="1"/>
</dbReference>
<keyword evidence="6" id="KW-0067">ATP-binding</keyword>
<evidence type="ECO:0000256" key="4">
    <source>
        <dbReference type="ARBA" id="ARBA00022705"/>
    </source>
</evidence>
<dbReference type="GO" id="GO:0005524">
    <property type="term" value="F:ATP binding"/>
    <property type="evidence" value="ECO:0007669"/>
    <property type="project" value="UniProtKB-KW"/>
</dbReference>
<dbReference type="RefSeq" id="WP_039610000.1">
    <property type="nucleotide sequence ID" value="NZ_JWIC01000006.1"/>
</dbReference>
<dbReference type="Gene3D" id="1.10.8.60">
    <property type="match status" value="1"/>
</dbReference>
<dbReference type="GO" id="GO:0008047">
    <property type="term" value="F:enzyme activator activity"/>
    <property type="evidence" value="ECO:0007669"/>
    <property type="project" value="TreeGrafter"/>
</dbReference>
<protein>
    <recommendedName>
        <fullName evidence="3">Replication-associated recombination protein A</fullName>
    </recommendedName>
</protein>
<dbReference type="InterPro" id="IPR008921">
    <property type="entry name" value="DNA_pol3_clamp-load_cplx_C"/>
</dbReference>
<sequence length="451" mass="49601">MSNLGFDFAPDVRPLAARMRPKSLQGYIGQTHIIDKGSVLYRAIEQGRCHSLILWGPPGVGKTTLAEIIANHADAELEKLSAVTSGVKEIREAVLEAKSRLSQSGRRTLLFVDEVHRFNKSQQDAFLPHIEDGTFVFIGATTENPSFALNNAVLSRARVYTLKPLTQDELLFTLQNAIENDEQLSQITIHIEQDALSAIAQAADGDARKALNLLEQSVDLGHRSGNGIQIDSDVLSQILPTHLAKYDKGGDIYYDLISAFHKSVRGSSPDAALYWYCRILAGGGDPLYVARRLLAIASEDIGNADPRALQVALNAWDIFHRVGPAEGERAIAQATIYMASAAKSNAVYTAFKQAKRDAATDGDLPVPEHLRNAPTQLMKEMGFGAEYRYAHDESGAYAAGENYFPEAVADRQYYFPTDRGLEKQIKEKLNYLKSLDSTSAQQRYAKKSGKT</sequence>
<dbReference type="InterPro" id="IPR032423">
    <property type="entry name" value="AAA_assoc_2"/>
</dbReference>
<keyword evidence="4" id="KW-0235">DNA replication</keyword>
<dbReference type="GO" id="GO:0000731">
    <property type="term" value="P:DNA synthesis involved in DNA repair"/>
    <property type="evidence" value="ECO:0007669"/>
    <property type="project" value="TreeGrafter"/>
</dbReference>
<dbReference type="GO" id="GO:0006310">
    <property type="term" value="P:DNA recombination"/>
    <property type="evidence" value="ECO:0007669"/>
    <property type="project" value="InterPro"/>
</dbReference>
<accession>A0A0C1MIW7</accession>
<dbReference type="SUPFAM" id="SSF48019">
    <property type="entry name" value="post-AAA+ oligomerization domain-like"/>
    <property type="match status" value="1"/>
</dbReference>